<name>A0A538U4H5_UNCEI</name>
<comment type="caution">
    <text evidence="9">The sequence shown here is derived from an EMBL/GenBank/DDBJ whole genome shotgun (WGS) entry which is preliminary data.</text>
</comment>
<feature type="domain" description="Protein kinase" evidence="8">
    <location>
        <begin position="14"/>
        <end position="277"/>
    </location>
</feature>
<dbReference type="PANTHER" id="PTHR43289:SF6">
    <property type="entry name" value="SERINE_THREONINE-PROTEIN KINASE NEKL-3"/>
    <property type="match status" value="1"/>
</dbReference>
<proteinExistence type="predicted"/>
<dbReference type="InterPro" id="IPR000719">
    <property type="entry name" value="Prot_kinase_dom"/>
</dbReference>
<dbReference type="GO" id="GO:0005524">
    <property type="term" value="F:ATP binding"/>
    <property type="evidence" value="ECO:0007669"/>
    <property type="project" value="UniProtKB-UniRule"/>
</dbReference>
<dbReference type="PANTHER" id="PTHR43289">
    <property type="entry name" value="MITOGEN-ACTIVATED PROTEIN KINASE KINASE KINASE 20-RELATED"/>
    <property type="match status" value="1"/>
</dbReference>
<evidence type="ECO:0000259" key="8">
    <source>
        <dbReference type="PROSITE" id="PS50011"/>
    </source>
</evidence>
<dbReference type="PROSITE" id="PS00107">
    <property type="entry name" value="PROTEIN_KINASE_ATP"/>
    <property type="match status" value="1"/>
</dbReference>
<evidence type="ECO:0000256" key="3">
    <source>
        <dbReference type="ARBA" id="ARBA00022679"/>
    </source>
</evidence>
<reference evidence="9 10" key="1">
    <citation type="journal article" date="2019" name="Nat. Microbiol.">
        <title>Mediterranean grassland soil C-N compound turnover is dependent on rainfall and depth, and is mediated by genomically divergent microorganisms.</title>
        <authorList>
            <person name="Diamond S."/>
            <person name="Andeer P.F."/>
            <person name="Li Z."/>
            <person name="Crits-Christoph A."/>
            <person name="Burstein D."/>
            <person name="Anantharaman K."/>
            <person name="Lane K.R."/>
            <person name="Thomas B.C."/>
            <person name="Pan C."/>
            <person name="Northen T.R."/>
            <person name="Banfield J.F."/>
        </authorList>
    </citation>
    <scope>NUCLEOTIDE SEQUENCE [LARGE SCALE GENOMIC DNA]</scope>
    <source>
        <strain evidence="9">WS_11</strain>
    </source>
</reference>
<accession>A0A538U4H5</accession>
<evidence type="ECO:0000256" key="1">
    <source>
        <dbReference type="ARBA" id="ARBA00012513"/>
    </source>
</evidence>
<dbReference type="SUPFAM" id="SSF48452">
    <property type="entry name" value="TPR-like"/>
    <property type="match status" value="1"/>
</dbReference>
<evidence type="ECO:0000256" key="7">
    <source>
        <dbReference type="PROSITE-ProRule" id="PRU10141"/>
    </source>
</evidence>
<evidence type="ECO:0000313" key="9">
    <source>
        <dbReference type="EMBL" id="TMQ70761.1"/>
    </source>
</evidence>
<organism evidence="9 10">
    <name type="scientific">Eiseniibacteriota bacterium</name>
    <dbReference type="NCBI Taxonomy" id="2212470"/>
    <lineage>
        <taxon>Bacteria</taxon>
        <taxon>Candidatus Eiseniibacteriota</taxon>
    </lineage>
</organism>
<dbReference type="Gene3D" id="1.10.510.10">
    <property type="entry name" value="Transferase(Phosphotransferase) domain 1"/>
    <property type="match status" value="1"/>
</dbReference>
<evidence type="ECO:0000313" key="10">
    <source>
        <dbReference type="Proteomes" id="UP000319771"/>
    </source>
</evidence>
<keyword evidence="5" id="KW-0418">Kinase</keyword>
<dbReference type="PROSITE" id="PS50011">
    <property type="entry name" value="PROTEIN_KINASE_DOM"/>
    <property type="match status" value="1"/>
</dbReference>
<dbReference type="InterPro" id="IPR011990">
    <property type="entry name" value="TPR-like_helical_dom_sf"/>
</dbReference>
<dbReference type="Gene3D" id="3.30.200.20">
    <property type="entry name" value="Phosphorylase Kinase, domain 1"/>
    <property type="match status" value="1"/>
</dbReference>
<feature type="binding site" evidence="7">
    <location>
        <position position="43"/>
    </location>
    <ligand>
        <name>ATP</name>
        <dbReference type="ChEBI" id="CHEBI:30616"/>
    </ligand>
</feature>
<dbReference type="InterPro" id="IPR017441">
    <property type="entry name" value="Protein_kinase_ATP_BS"/>
</dbReference>
<dbReference type="InterPro" id="IPR011009">
    <property type="entry name" value="Kinase-like_dom_sf"/>
</dbReference>
<dbReference type="EMBL" id="VBPB01000206">
    <property type="protein sequence ID" value="TMQ70761.1"/>
    <property type="molecule type" value="Genomic_DNA"/>
</dbReference>
<dbReference type="Proteomes" id="UP000319771">
    <property type="component" value="Unassembled WGS sequence"/>
</dbReference>
<dbReference type="GO" id="GO:0004674">
    <property type="term" value="F:protein serine/threonine kinase activity"/>
    <property type="evidence" value="ECO:0007669"/>
    <property type="project" value="UniProtKB-KW"/>
</dbReference>
<dbReference type="CDD" id="cd14014">
    <property type="entry name" value="STKc_PknB_like"/>
    <property type="match status" value="1"/>
</dbReference>
<evidence type="ECO:0000256" key="6">
    <source>
        <dbReference type="ARBA" id="ARBA00022840"/>
    </source>
</evidence>
<protein>
    <recommendedName>
        <fullName evidence="1">non-specific serine/threonine protein kinase</fullName>
        <ecNumber evidence="1">2.7.11.1</ecNumber>
    </recommendedName>
</protein>
<dbReference type="PROSITE" id="PS00108">
    <property type="entry name" value="PROTEIN_KINASE_ST"/>
    <property type="match status" value="1"/>
</dbReference>
<dbReference type="FunFam" id="1.10.510.10:FF:000021">
    <property type="entry name" value="Serine/threonine protein kinase"/>
    <property type="match status" value="1"/>
</dbReference>
<dbReference type="InterPro" id="IPR008271">
    <property type="entry name" value="Ser/Thr_kinase_AS"/>
</dbReference>
<dbReference type="Gene3D" id="1.25.40.10">
    <property type="entry name" value="Tetratricopeptide repeat domain"/>
    <property type="match status" value="2"/>
</dbReference>
<evidence type="ECO:0000256" key="2">
    <source>
        <dbReference type="ARBA" id="ARBA00022527"/>
    </source>
</evidence>
<keyword evidence="3" id="KW-0808">Transferase</keyword>
<sequence>MISTAFTEALADRYRIGRELGHGGMAIVYLADDLKHSRPVAIKVLNPEIAAVIGHARFLREIELAARLNHPHILTLHDSGVADGQLYYVMPYIGGESLRERLERVRQLPFEEALRLAGEIGEALEYAHRQGVIHRDIKPENIMISEGHALVTDFGIAKAVGTAGGPGLTTATTLLGTPAYMSPEQWSGPDAPIDGRSDVYSLACLVYEMLAGQPPFTGPSTESVAHQHLSLEPRLVSALRATVPDRVARELHRGLAKAAADRPGSAVEFVAGLSAAVRESARRGRGGMPRAAVVAGATILIAIAAVVVWRSRHPSPDEGSRNSIAVLPLDDFSGDSEQGYFAAGMTDELITCLAKISSLTVIANSASSTYRHTQKPLARIARELAVRFILEGSVARSSGKVRIDTRLIDASTGRNLWAERYEREGQDVIALQGDVALAVAQQIRASLTPAERASISSPRKVNPEAHELYLKARFSIDPGTRQGAQRGIQLFKQALQLDPDYALAYAGLADDYFFMSGWYLPSHEAMPLARQCSAKALDLDSTLAEALTIRGLVTYFYDWKFNDGLDLLRKAVELNPGSALTRQWYAYTLDAAGRFDAARGEFAQALQLDPVSEQLRWFATWPSYYERHFDQAIGELNRIRAEDPGFWPTYSLLGEAHESLGNLPLALDELRRARDLGGNPWVVAAIARVEAEAGRAAEARRILRGLQAARETTYVQTYALALVQARLGEPDSAFSLLEESFRDRSEDVTMLSVDPRADPLRSDPRFVALMRRVGLP</sequence>
<dbReference type="SUPFAM" id="SSF56112">
    <property type="entry name" value="Protein kinase-like (PK-like)"/>
    <property type="match status" value="1"/>
</dbReference>
<dbReference type="SMART" id="SM00220">
    <property type="entry name" value="S_TKc"/>
    <property type="match status" value="1"/>
</dbReference>
<keyword evidence="4 7" id="KW-0547">Nucleotide-binding</keyword>
<gene>
    <name evidence="9" type="ORF">E6K81_11890</name>
</gene>
<dbReference type="Gene3D" id="3.40.50.10610">
    <property type="entry name" value="ABC-type transport auxiliary lipoprotein component"/>
    <property type="match status" value="1"/>
</dbReference>
<keyword evidence="2" id="KW-0723">Serine/threonine-protein kinase</keyword>
<keyword evidence="6 7" id="KW-0067">ATP-binding</keyword>
<dbReference type="AlphaFoldDB" id="A0A538U4H5"/>
<evidence type="ECO:0000256" key="4">
    <source>
        <dbReference type="ARBA" id="ARBA00022741"/>
    </source>
</evidence>
<dbReference type="Pfam" id="PF00069">
    <property type="entry name" value="Pkinase"/>
    <property type="match status" value="1"/>
</dbReference>
<dbReference type="EC" id="2.7.11.1" evidence="1"/>
<evidence type="ECO:0000256" key="5">
    <source>
        <dbReference type="ARBA" id="ARBA00022777"/>
    </source>
</evidence>